<gene>
    <name evidence="1" type="ORF">Goari_024210</name>
</gene>
<name>A0A7J8X5D9_GOSAI</name>
<dbReference type="AlphaFoldDB" id="A0A7J8X5D9"/>
<comment type="caution">
    <text evidence="1">The sequence shown here is derived from an EMBL/GenBank/DDBJ whole genome shotgun (WGS) entry which is preliminary data.</text>
</comment>
<keyword evidence="2" id="KW-1185">Reference proteome</keyword>
<protein>
    <submittedName>
        <fullName evidence="1">Uncharacterized protein</fullName>
    </submittedName>
</protein>
<evidence type="ECO:0000313" key="1">
    <source>
        <dbReference type="EMBL" id="MBA0682495.1"/>
    </source>
</evidence>
<proteinExistence type="predicted"/>
<feature type="non-terminal residue" evidence="1">
    <location>
        <position position="23"/>
    </location>
</feature>
<evidence type="ECO:0000313" key="2">
    <source>
        <dbReference type="Proteomes" id="UP000593577"/>
    </source>
</evidence>
<dbReference type="EMBL" id="JABFAA010000005">
    <property type="protein sequence ID" value="MBA0682495.1"/>
    <property type="molecule type" value="Genomic_DNA"/>
</dbReference>
<accession>A0A7J8X5D9</accession>
<sequence>MAKITFNNEEGLHLFTYNPFNLV</sequence>
<reference evidence="1 2" key="1">
    <citation type="journal article" date="2019" name="Genome Biol. Evol.">
        <title>Insights into the evolution of the New World diploid cottons (Gossypium, subgenus Houzingenia) based on genome sequencing.</title>
        <authorList>
            <person name="Grover C.E."/>
            <person name="Arick M.A. 2nd"/>
            <person name="Thrash A."/>
            <person name="Conover J.L."/>
            <person name="Sanders W.S."/>
            <person name="Peterson D.G."/>
            <person name="Frelichowski J.E."/>
            <person name="Scheffler J.A."/>
            <person name="Scheffler B.E."/>
            <person name="Wendel J.F."/>
        </authorList>
    </citation>
    <scope>NUCLEOTIDE SEQUENCE [LARGE SCALE GENOMIC DNA]</scope>
    <source>
        <strain evidence="1">185</strain>
        <tissue evidence="1">Leaf</tissue>
    </source>
</reference>
<organism evidence="1 2">
    <name type="scientific">Gossypium aridum</name>
    <name type="common">American cotton</name>
    <name type="synonym">Erioxylum aridum</name>
    <dbReference type="NCBI Taxonomy" id="34290"/>
    <lineage>
        <taxon>Eukaryota</taxon>
        <taxon>Viridiplantae</taxon>
        <taxon>Streptophyta</taxon>
        <taxon>Embryophyta</taxon>
        <taxon>Tracheophyta</taxon>
        <taxon>Spermatophyta</taxon>
        <taxon>Magnoliopsida</taxon>
        <taxon>eudicotyledons</taxon>
        <taxon>Gunneridae</taxon>
        <taxon>Pentapetalae</taxon>
        <taxon>rosids</taxon>
        <taxon>malvids</taxon>
        <taxon>Malvales</taxon>
        <taxon>Malvaceae</taxon>
        <taxon>Malvoideae</taxon>
        <taxon>Gossypium</taxon>
    </lineage>
</organism>
<dbReference type="Proteomes" id="UP000593577">
    <property type="component" value="Unassembled WGS sequence"/>
</dbReference>